<evidence type="ECO:0000256" key="5">
    <source>
        <dbReference type="PIRSR" id="PIRSR001430-1"/>
    </source>
</evidence>
<feature type="region of interest" description="Disordered" evidence="8">
    <location>
        <begin position="135"/>
        <end position="154"/>
    </location>
</feature>
<evidence type="ECO:0000256" key="6">
    <source>
        <dbReference type="PIRSR" id="PIRSR001430-2"/>
    </source>
</evidence>
<reference evidence="10 11" key="1">
    <citation type="submission" date="2016-11" db="EMBL/GenBank/DDBJ databases">
        <authorList>
            <person name="Jaros S."/>
            <person name="Januszkiewicz K."/>
            <person name="Wedrychowicz H."/>
        </authorList>
    </citation>
    <scope>NUCLEOTIDE SEQUENCE [LARGE SCALE GENOMIC DNA]</scope>
    <source>
        <strain evidence="10 11">DSM 9297</strain>
    </source>
</reference>
<feature type="binding site" evidence="4 6">
    <location>
        <position position="113"/>
    </location>
    <ligand>
        <name>substrate</name>
    </ligand>
</feature>
<dbReference type="EC" id="5.4.99.12" evidence="4"/>
<dbReference type="GO" id="GO:0003723">
    <property type="term" value="F:RNA binding"/>
    <property type="evidence" value="ECO:0007669"/>
    <property type="project" value="InterPro"/>
</dbReference>
<comment type="catalytic activity">
    <reaction evidence="4 7">
        <text>uridine(38/39/40) in tRNA = pseudouridine(38/39/40) in tRNA</text>
        <dbReference type="Rhea" id="RHEA:22376"/>
        <dbReference type="Rhea" id="RHEA-COMP:10085"/>
        <dbReference type="Rhea" id="RHEA-COMP:10087"/>
        <dbReference type="ChEBI" id="CHEBI:65314"/>
        <dbReference type="ChEBI" id="CHEBI:65315"/>
        <dbReference type="EC" id="5.4.99.12"/>
    </reaction>
</comment>
<dbReference type="Gene3D" id="3.30.70.580">
    <property type="entry name" value="Pseudouridine synthase I, catalytic domain, N-terminal subdomain"/>
    <property type="match status" value="1"/>
</dbReference>
<protein>
    <recommendedName>
        <fullName evidence="4">tRNA pseudouridine synthase A</fullName>
        <ecNumber evidence="4">5.4.99.12</ecNumber>
    </recommendedName>
    <alternativeName>
        <fullName evidence="4">tRNA pseudouridine(38-40) synthase</fullName>
    </alternativeName>
    <alternativeName>
        <fullName evidence="4">tRNA pseudouridylate synthase I</fullName>
    </alternativeName>
    <alternativeName>
        <fullName evidence="4">tRNA-uridine isomerase I</fullName>
    </alternativeName>
</protein>
<keyword evidence="11" id="KW-1185">Reference proteome</keyword>
<dbReference type="PANTHER" id="PTHR11142">
    <property type="entry name" value="PSEUDOURIDYLATE SYNTHASE"/>
    <property type="match status" value="1"/>
</dbReference>
<dbReference type="Gene3D" id="3.30.70.660">
    <property type="entry name" value="Pseudouridine synthase I, catalytic domain, C-terminal subdomain"/>
    <property type="match status" value="1"/>
</dbReference>
<dbReference type="InterPro" id="IPR020097">
    <property type="entry name" value="PsdUridine_synth_TruA_a/b_dom"/>
</dbReference>
<dbReference type="GO" id="GO:0031119">
    <property type="term" value="P:tRNA pseudouridine synthesis"/>
    <property type="evidence" value="ECO:0007669"/>
    <property type="project" value="UniProtKB-UniRule"/>
</dbReference>
<evidence type="ECO:0000256" key="1">
    <source>
        <dbReference type="ARBA" id="ARBA00009375"/>
    </source>
</evidence>
<keyword evidence="2 4" id="KW-0819">tRNA processing</keyword>
<keyword evidence="3 4" id="KW-0413">Isomerase</keyword>
<dbReference type="InterPro" id="IPR020094">
    <property type="entry name" value="TruA/RsuA/RluB/E/F_N"/>
</dbReference>
<evidence type="ECO:0000259" key="9">
    <source>
        <dbReference type="Pfam" id="PF01416"/>
    </source>
</evidence>
<evidence type="ECO:0000256" key="4">
    <source>
        <dbReference type="HAMAP-Rule" id="MF_00171"/>
    </source>
</evidence>
<evidence type="ECO:0000256" key="2">
    <source>
        <dbReference type="ARBA" id="ARBA00022694"/>
    </source>
</evidence>
<evidence type="ECO:0000256" key="3">
    <source>
        <dbReference type="ARBA" id="ARBA00023235"/>
    </source>
</evidence>
<sequence>MATRRAYRVAYDGRPFFGFQRQPDVPTVEDALLDALRALDVLGHDADTPPGYAAAGRTDRGVSAVRQTVAFDAPAWLTPRAFSSELPAAVRVWAAADAPVDFHATHDAVRRTYRYHLHAPGANLARARAAAEALSGEHDVHNLTSDPRGPKTRRDLSLSVDAGRGEGALAVGDPEPVDAGDDFLTLTVAAGGFPREFVRRVAAVVRGVAVDNTGLDRIEELLGDEALSGPRGVAPAPPEPLVLADVTYPDLDFVPDPEAVAALRAVFGERRVAAIARSRALGDVVDAVDAASDAASEAASDAVE</sequence>
<dbReference type="Pfam" id="PF01416">
    <property type="entry name" value="PseudoU_synth_1"/>
    <property type="match status" value="1"/>
</dbReference>
<dbReference type="HAMAP" id="MF_00171">
    <property type="entry name" value="TruA"/>
    <property type="match status" value="1"/>
</dbReference>
<dbReference type="STRING" id="43928.SAMN05443636_0827"/>
<dbReference type="GO" id="GO:0160147">
    <property type="term" value="F:tRNA pseudouridine(38-40) synthase activity"/>
    <property type="evidence" value="ECO:0007669"/>
    <property type="project" value="UniProtKB-EC"/>
</dbReference>
<evidence type="ECO:0000256" key="8">
    <source>
        <dbReference type="SAM" id="MobiDB-lite"/>
    </source>
</evidence>
<dbReference type="InterPro" id="IPR020103">
    <property type="entry name" value="PsdUridine_synth_cat_dom_sf"/>
</dbReference>
<comment type="function">
    <text evidence="4">Formation of pseudouridine at positions 38, 39 and 40 in the anticodon stem and loop of transfer RNAs.</text>
</comment>
<dbReference type="RefSeq" id="WP_073307149.1">
    <property type="nucleotide sequence ID" value="NZ_FQWV01000002.1"/>
</dbReference>
<dbReference type="PANTHER" id="PTHR11142:SF0">
    <property type="entry name" value="TRNA PSEUDOURIDINE SYNTHASE-LIKE 1"/>
    <property type="match status" value="1"/>
</dbReference>
<dbReference type="OrthoDB" id="25720at2157"/>
<accession>A0A1M5LYW0</accession>
<evidence type="ECO:0000256" key="7">
    <source>
        <dbReference type="RuleBase" id="RU003792"/>
    </source>
</evidence>
<organism evidence="10 11">
    <name type="scientific">Halobaculum gomorrense</name>
    <dbReference type="NCBI Taxonomy" id="43928"/>
    <lineage>
        <taxon>Archaea</taxon>
        <taxon>Methanobacteriati</taxon>
        <taxon>Methanobacteriota</taxon>
        <taxon>Stenosarchaea group</taxon>
        <taxon>Halobacteria</taxon>
        <taxon>Halobacteriales</taxon>
        <taxon>Haloferacaceae</taxon>
        <taxon>Halobaculum</taxon>
    </lineage>
</organism>
<evidence type="ECO:0000313" key="10">
    <source>
        <dbReference type="EMBL" id="SHG70282.1"/>
    </source>
</evidence>
<evidence type="ECO:0000313" key="11">
    <source>
        <dbReference type="Proteomes" id="UP000184357"/>
    </source>
</evidence>
<comment type="caution">
    <text evidence="4">Lacks conserved residue(s) required for the propagation of feature annotation.</text>
</comment>
<dbReference type="AlphaFoldDB" id="A0A1M5LYW0"/>
<dbReference type="NCBIfam" id="NF000622">
    <property type="entry name" value="PRK00021.3-3"/>
    <property type="match status" value="1"/>
</dbReference>
<comment type="similarity">
    <text evidence="1 4 7">Belongs to the tRNA pseudouridine synthase TruA family.</text>
</comment>
<dbReference type="PIRSF" id="PIRSF001430">
    <property type="entry name" value="tRNA_psdUrid_synth"/>
    <property type="match status" value="1"/>
</dbReference>
<dbReference type="InterPro" id="IPR001406">
    <property type="entry name" value="PsdUridine_synth_TruA"/>
</dbReference>
<feature type="domain" description="Pseudouridine synthase I TruA alpha/beta" evidence="9">
    <location>
        <begin position="130"/>
        <end position="249"/>
    </location>
</feature>
<dbReference type="InterPro" id="IPR020095">
    <property type="entry name" value="PsdUridine_synth_TruA_C"/>
</dbReference>
<feature type="active site" description="Nucleophile" evidence="4 5">
    <location>
        <position position="59"/>
    </location>
</feature>
<dbReference type="EMBL" id="FQWV01000002">
    <property type="protein sequence ID" value="SHG70282.1"/>
    <property type="molecule type" value="Genomic_DNA"/>
</dbReference>
<gene>
    <name evidence="4" type="primary">truA</name>
    <name evidence="10" type="ORF">SAMN05443636_0827</name>
</gene>
<dbReference type="Proteomes" id="UP000184357">
    <property type="component" value="Unassembled WGS sequence"/>
</dbReference>
<name>A0A1M5LYW0_9EURY</name>
<proteinExistence type="inferred from homology"/>
<dbReference type="SUPFAM" id="SSF55120">
    <property type="entry name" value="Pseudouridine synthase"/>
    <property type="match status" value="1"/>
</dbReference>